<comment type="caution">
    <text evidence="1">The sequence shown here is derived from an EMBL/GenBank/DDBJ whole genome shotgun (WGS) entry which is preliminary data.</text>
</comment>
<dbReference type="RefSeq" id="WP_378064575.1">
    <property type="nucleotide sequence ID" value="NZ_JBHSBL010000002.1"/>
</dbReference>
<evidence type="ECO:0000313" key="2">
    <source>
        <dbReference type="Proteomes" id="UP001595867"/>
    </source>
</evidence>
<reference evidence="2" key="1">
    <citation type="journal article" date="2019" name="Int. J. Syst. Evol. Microbiol.">
        <title>The Global Catalogue of Microorganisms (GCM) 10K type strain sequencing project: providing services to taxonomists for standard genome sequencing and annotation.</title>
        <authorList>
            <consortium name="The Broad Institute Genomics Platform"/>
            <consortium name="The Broad Institute Genome Sequencing Center for Infectious Disease"/>
            <person name="Wu L."/>
            <person name="Ma J."/>
        </authorList>
    </citation>
    <scope>NUCLEOTIDE SEQUENCE [LARGE SCALE GENOMIC DNA]</scope>
    <source>
        <strain evidence="2">TBRC 5832</strain>
    </source>
</reference>
<protein>
    <submittedName>
        <fullName evidence="1">Uncharacterized protein</fullName>
    </submittedName>
</protein>
<dbReference type="Proteomes" id="UP001595867">
    <property type="component" value="Unassembled WGS sequence"/>
</dbReference>
<organism evidence="1 2">
    <name type="scientific">Actinoplanes subglobosus</name>
    <dbReference type="NCBI Taxonomy" id="1547892"/>
    <lineage>
        <taxon>Bacteria</taxon>
        <taxon>Bacillati</taxon>
        <taxon>Actinomycetota</taxon>
        <taxon>Actinomycetes</taxon>
        <taxon>Micromonosporales</taxon>
        <taxon>Micromonosporaceae</taxon>
        <taxon>Actinoplanes</taxon>
    </lineage>
</organism>
<proteinExistence type="predicted"/>
<name>A0ABV8IKN8_9ACTN</name>
<gene>
    <name evidence="1" type="ORF">ACFO0C_01320</name>
</gene>
<sequence length="46" mass="4942">MPVWLDAALARGELFTDSGDLSRPVGRPPATVADAVAEAFDESWRP</sequence>
<keyword evidence="2" id="KW-1185">Reference proteome</keyword>
<evidence type="ECO:0000313" key="1">
    <source>
        <dbReference type="EMBL" id="MFC4063552.1"/>
    </source>
</evidence>
<accession>A0ABV8IKN8</accession>
<dbReference type="EMBL" id="JBHSBL010000002">
    <property type="protein sequence ID" value="MFC4063552.1"/>
    <property type="molecule type" value="Genomic_DNA"/>
</dbReference>